<dbReference type="Proteomes" id="UP000764045">
    <property type="component" value="Unassembled WGS sequence"/>
</dbReference>
<dbReference type="AlphaFoldDB" id="A0A939B5F3"/>
<dbReference type="InterPro" id="IPR003305">
    <property type="entry name" value="CenC_carb-bd"/>
</dbReference>
<reference evidence="9 10" key="1">
    <citation type="journal article" date="2021" name="Sci. Rep.">
        <title>The distribution of antibiotic resistance genes in chicken gut microbiota commensals.</title>
        <authorList>
            <person name="Juricova H."/>
            <person name="Matiasovicova J."/>
            <person name="Kubasova T."/>
            <person name="Cejkova D."/>
            <person name="Rychlik I."/>
        </authorList>
    </citation>
    <scope>NUCLEOTIDE SEQUENCE [LARGE SCALE GENOMIC DNA]</scope>
    <source>
        <strain evidence="9 10">An819</strain>
    </source>
</reference>
<organism evidence="9 10">
    <name type="scientific">Marseilla massiliensis</name>
    <dbReference type="NCBI Taxonomy" id="1841864"/>
    <lineage>
        <taxon>Bacteria</taxon>
        <taxon>Pseudomonadati</taxon>
        <taxon>Bacteroidota</taxon>
        <taxon>Bacteroidia</taxon>
        <taxon>Bacteroidales</taxon>
        <taxon>Prevotellaceae</taxon>
        <taxon>Marseilla</taxon>
    </lineage>
</organism>
<dbReference type="InterPro" id="IPR017853">
    <property type="entry name" value="GH"/>
</dbReference>
<dbReference type="SUPFAM" id="SSF51445">
    <property type="entry name" value="(Trans)glycosidases"/>
    <property type="match status" value="1"/>
</dbReference>
<dbReference type="InterPro" id="IPR010720">
    <property type="entry name" value="Alpha-L-AF_C"/>
</dbReference>
<evidence type="ECO:0000256" key="6">
    <source>
        <dbReference type="SAM" id="MobiDB-lite"/>
    </source>
</evidence>
<accession>A0A939B5F3</accession>
<comment type="caution">
    <text evidence="9">The sequence shown here is derived from an EMBL/GenBank/DDBJ whole genome shotgun (WGS) entry which is preliminary data.</text>
</comment>
<dbReference type="InterPro" id="IPR055235">
    <property type="entry name" value="ASD1_cat"/>
</dbReference>
<keyword evidence="5" id="KW-0378">Hydrolase</keyword>
<feature type="signal peptide" evidence="7">
    <location>
        <begin position="1"/>
        <end position="20"/>
    </location>
</feature>
<evidence type="ECO:0000313" key="9">
    <source>
        <dbReference type="EMBL" id="MBM6662545.1"/>
    </source>
</evidence>
<proteinExistence type="inferred from homology"/>
<feature type="chain" id="PRO_5037129309" description="non-reducing end alpha-L-arabinofuranosidase" evidence="7">
    <location>
        <begin position="21"/>
        <end position="821"/>
    </location>
</feature>
<dbReference type="PANTHER" id="PTHR31776">
    <property type="entry name" value="ALPHA-L-ARABINOFURANOSIDASE 1"/>
    <property type="match status" value="1"/>
</dbReference>
<dbReference type="Gene3D" id="3.20.20.80">
    <property type="entry name" value="Glycosidases"/>
    <property type="match status" value="1"/>
</dbReference>
<comment type="catalytic activity">
    <reaction evidence="1">
        <text>Hydrolysis of terminal non-reducing alpha-L-arabinofuranoside residues in alpha-L-arabinosides.</text>
        <dbReference type="EC" id="3.2.1.55"/>
    </reaction>
</comment>
<dbReference type="GO" id="GO:0046556">
    <property type="term" value="F:alpha-L-arabinofuranosidase activity"/>
    <property type="evidence" value="ECO:0007669"/>
    <property type="project" value="UniProtKB-EC"/>
</dbReference>
<evidence type="ECO:0000256" key="7">
    <source>
        <dbReference type="SAM" id="SignalP"/>
    </source>
</evidence>
<evidence type="ECO:0000256" key="3">
    <source>
        <dbReference type="ARBA" id="ARBA00012670"/>
    </source>
</evidence>
<comment type="similarity">
    <text evidence="2">Belongs to the glycosyl hydrolase 51 family.</text>
</comment>
<evidence type="ECO:0000256" key="2">
    <source>
        <dbReference type="ARBA" id="ARBA00007186"/>
    </source>
</evidence>
<keyword evidence="10" id="KW-1185">Reference proteome</keyword>
<evidence type="ECO:0000256" key="1">
    <source>
        <dbReference type="ARBA" id="ARBA00001462"/>
    </source>
</evidence>
<dbReference type="Pfam" id="PF02018">
    <property type="entry name" value="CBM_4_9"/>
    <property type="match status" value="1"/>
</dbReference>
<sequence length="821" mass="91420">MKKALICAMLMASSAIGARASESTNDSLYLFSYASDNINGNGGLRLAWSSDGKMWHKIGGGYDFVKSDYGAWGSGKRMFDPVLERQKGGMWVCSWLVKKDGSVMALTESRDLLLWKPQDYMSARVMMGPNRNVPRDTVAFNDGTRATGRVHRVEKQVVENVIAEYERRQYRTARNNELMKDDKARFAGLGKVTVTVTPRPQDQKAISPDLFGVFFEDINYAADGGLYAELVQNRGFEYSDADHPRHEGWGPAYAWRTYGGAALSFDTANPIHANNAHYAVLDVSKPGDAMANTGFDGIAVKQGDTYLLSLFGRMVEGNGRRVRVALRTKDGREIGSATVTLPRDGWRKLDAKIKATETAADAELAIMPEAAGRYAFDMVSLFPKDTYKGRRNGLRRDLAEAIANLKPRFVRFPGGCVAHGNGIQNIYRWKNTVGPLESRKGMANIWRYHQSVGLGFYEYFQFCEDMGAEPLPVLAAGVPCQNSSWGGDGQQGGIPLGKEMDEYIQDVLDLIEWANGDKTTKWGRVRAEAGHPKPFNLKYVGIGNEDLISEVFKERFKLIYDAVKAKYPDITVIGTVGPFYEGSDYEYGWQFAKELDVPIVDEHYYCPPGWFIHNRDFYDAYDRRGPKVYLGEYAAHAPGRPNNMETALSVALYLTDLERNADVVSLSSFAPLMARRGNTQWTPDMMYFDNTSVRLTTDYYVQRMYGQNAGDDYIPATVASDNDREDVNLRFGQSVVRDQETGDVIIKLVNALPVGVECRLNLGDMVADGTPTEVERMAGEPSDTRAKPSKTTGTISKEQAISLEPYSFTVIRAKAGSTLKK</sequence>
<dbReference type="Pfam" id="PF06964">
    <property type="entry name" value="Alpha-L-AF_C"/>
    <property type="match status" value="1"/>
</dbReference>
<dbReference type="GO" id="GO:0046373">
    <property type="term" value="P:L-arabinose metabolic process"/>
    <property type="evidence" value="ECO:0007669"/>
    <property type="project" value="InterPro"/>
</dbReference>
<dbReference type="SMART" id="SM00813">
    <property type="entry name" value="Alpha-L-AF_C"/>
    <property type="match status" value="1"/>
</dbReference>
<dbReference type="EMBL" id="JACJJL010000023">
    <property type="protein sequence ID" value="MBM6662545.1"/>
    <property type="molecule type" value="Genomic_DNA"/>
</dbReference>
<protein>
    <recommendedName>
        <fullName evidence="3">non-reducing end alpha-L-arabinofuranosidase</fullName>
        <ecNumber evidence="3">3.2.1.55</ecNumber>
    </recommendedName>
</protein>
<dbReference type="PANTHER" id="PTHR31776:SF26">
    <property type="entry name" value="SECRETED ARABINOSIDASE"/>
    <property type="match status" value="1"/>
</dbReference>
<dbReference type="InterPro" id="IPR023296">
    <property type="entry name" value="Glyco_hydro_beta-prop_sf"/>
</dbReference>
<keyword evidence="4 7" id="KW-0732">Signal</keyword>
<dbReference type="EC" id="3.2.1.55" evidence="3"/>
<dbReference type="InterPro" id="IPR055133">
    <property type="entry name" value="BT_3657-like_N"/>
</dbReference>
<feature type="region of interest" description="Disordered" evidence="6">
    <location>
        <begin position="775"/>
        <end position="794"/>
    </location>
</feature>
<gene>
    <name evidence="9" type="ORF">H6B30_12415</name>
</gene>
<evidence type="ECO:0000256" key="5">
    <source>
        <dbReference type="ARBA" id="ARBA00022801"/>
    </source>
</evidence>
<dbReference type="SUPFAM" id="SSF75005">
    <property type="entry name" value="Arabinanase/levansucrase/invertase"/>
    <property type="match status" value="1"/>
</dbReference>
<feature type="compositionally biased region" description="Basic and acidic residues" evidence="6">
    <location>
        <begin position="775"/>
        <end position="786"/>
    </location>
</feature>
<evidence type="ECO:0000313" key="10">
    <source>
        <dbReference type="Proteomes" id="UP000764045"/>
    </source>
</evidence>
<feature type="domain" description="Alpha-L-arabinofuranosidase C-terminal" evidence="8">
    <location>
        <begin position="631"/>
        <end position="807"/>
    </location>
</feature>
<evidence type="ECO:0000259" key="8">
    <source>
        <dbReference type="SMART" id="SM00813"/>
    </source>
</evidence>
<dbReference type="InterPro" id="IPR051563">
    <property type="entry name" value="Glycosyl_Hydrolase_51"/>
</dbReference>
<name>A0A939B5F3_9BACT</name>
<dbReference type="Pfam" id="PF22848">
    <property type="entry name" value="ASD1_dom"/>
    <property type="match status" value="1"/>
</dbReference>
<evidence type="ECO:0000256" key="4">
    <source>
        <dbReference type="ARBA" id="ARBA00022729"/>
    </source>
</evidence>
<dbReference type="Pfam" id="PF22847">
    <property type="entry name" value="BT_3657-like_N"/>
    <property type="match status" value="1"/>
</dbReference>
<dbReference type="RefSeq" id="WP_205111043.1">
    <property type="nucleotide sequence ID" value="NZ_JACJJL010000023.1"/>
</dbReference>